<dbReference type="Proteomes" id="UP000268829">
    <property type="component" value="Unassembled WGS sequence"/>
</dbReference>
<evidence type="ECO:0000256" key="2">
    <source>
        <dbReference type="SAM" id="SignalP"/>
    </source>
</evidence>
<comment type="caution">
    <text evidence="3">The sequence shown here is derived from an EMBL/GenBank/DDBJ whole genome shotgun (WGS) entry which is preliminary data.</text>
</comment>
<organism evidence="3 4">
    <name type="scientific">Brevibacillus gelatini</name>
    <dbReference type="NCBI Taxonomy" id="1655277"/>
    <lineage>
        <taxon>Bacteria</taxon>
        <taxon>Bacillati</taxon>
        <taxon>Bacillota</taxon>
        <taxon>Bacilli</taxon>
        <taxon>Bacillales</taxon>
        <taxon>Paenibacillaceae</taxon>
        <taxon>Brevibacillus</taxon>
    </lineage>
</organism>
<dbReference type="EMBL" id="RHHS01000006">
    <property type="protein sequence ID" value="RNB61446.1"/>
    <property type="molecule type" value="Genomic_DNA"/>
</dbReference>
<keyword evidence="4" id="KW-1185">Reference proteome</keyword>
<feature type="transmembrane region" description="Helical" evidence="1">
    <location>
        <begin position="212"/>
        <end position="236"/>
    </location>
</feature>
<keyword evidence="2" id="KW-0732">Signal</keyword>
<name>A0A3M8BDG4_9BACL</name>
<evidence type="ECO:0000313" key="3">
    <source>
        <dbReference type="EMBL" id="RNB61446.1"/>
    </source>
</evidence>
<gene>
    <name evidence="3" type="ORF">EDM57_01160</name>
</gene>
<proteinExistence type="predicted"/>
<sequence length="260" mass="28806">MFGLRKNFMKIASTAVITTFTFTAMLAPITAAKQANLEYVKTLNEELQKLDGFADENVQIEYITEDERVRETKVTTDNEVVITRLHKDTNVLEIETNGDITSIDIDDYAEKKRSVKALAISPDVENSVASYEGSYEIYYDYYKNQDFWALQWEGETMTTFENNSNDDDLGDFAEAIDNLRNLEENLATAIAWGVPGVGFSAVIAAICVNPPLALTVGIMAGIAAAFALTSVCLNIMNDMIPHEKKAARAFNSIDPSEPSK</sequence>
<keyword evidence="1" id="KW-0472">Membrane</keyword>
<evidence type="ECO:0000313" key="4">
    <source>
        <dbReference type="Proteomes" id="UP000268829"/>
    </source>
</evidence>
<protein>
    <submittedName>
        <fullName evidence="3">Uncharacterized protein</fullName>
    </submittedName>
</protein>
<accession>A0A3M8BDG4</accession>
<feature type="chain" id="PRO_5038808679" evidence="2">
    <location>
        <begin position="27"/>
        <end position="260"/>
    </location>
</feature>
<reference evidence="3 4" key="1">
    <citation type="submission" date="2018-10" db="EMBL/GenBank/DDBJ databases">
        <title>Phylogenomics of Brevibacillus.</title>
        <authorList>
            <person name="Dunlap C."/>
        </authorList>
    </citation>
    <scope>NUCLEOTIDE SEQUENCE [LARGE SCALE GENOMIC DNA]</scope>
    <source>
        <strain evidence="3 4">DSM 100115</strain>
    </source>
</reference>
<keyword evidence="1" id="KW-0812">Transmembrane</keyword>
<dbReference type="RefSeq" id="WP_122902953.1">
    <property type="nucleotide sequence ID" value="NZ_RHHS01000006.1"/>
</dbReference>
<dbReference type="NCBIfam" id="NF035925">
    <property type="entry name" value="Geo26A_fam"/>
    <property type="match status" value="1"/>
</dbReference>
<dbReference type="OrthoDB" id="9918306at2"/>
<dbReference type="AlphaFoldDB" id="A0A3M8BDG4"/>
<evidence type="ECO:0000256" key="1">
    <source>
        <dbReference type="SAM" id="Phobius"/>
    </source>
</evidence>
<feature type="signal peptide" evidence="2">
    <location>
        <begin position="1"/>
        <end position="26"/>
    </location>
</feature>
<keyword evidence="1" id="KW-1133">Transmembrane helix</keyword>